<keyword evidence="9" id="KW-1185">Reference proteome</keyword>
<reference key="2">
    <citation type="submission" date="2011-05" db="EMBL/GenBank/DDBJ databases">
        <title>Complete genome sequence of the aerobic marine methanotroph Methylomonas methanica MC09.</title>
        <authorList>
            <person name="Boden R."/>
            <person name="Cunliffe M."/>
            <person name="Scanlan J."/>
            <person name="Moussard H."/>
            <person name="Kits K.D."/>
            <person name="Klotz M."/>
            <person name="Jetten M."/>
            <person name="Vuilleumier S."/>
            <person name="Han J."/>
            <person name="Peters L."/>
            <person name="Mikhailova N."/>
            <person name="Teshima H."/>
            <person name="Tapia R."/>
            <person name="Kyrpides N."/>
            <person name="Ivanova N."/>
            <person name="Pagani I."/>
            <person name="Cheng J.-F."/>
            <person name="Goodwin L."/>
            <person name="Han C."/>
            <person name="Hauser L."/>
            <person name="Land M."/>
            <person name="Lapidus A."/>
            <person name="Lucas S."/>
            <person name="Pitluck S."/>
            <person name="Woyke T."/>
            <person name="Stein L.Y."/>
            <person name="Murrell C."/>
        </authorList>
    </citation>
    <scope>NUCLEOTIDE SEQUENCE</scope>
    <source>
        <strain>MC09</strain>
    </source>
</reference>
<feature type="transmembrane region" description="Helical" evidence="7">
    <location>
        <begin position="43"/>
        <end position="60"/>
    </location>
</feature>
<dbReference type="KEGG" id="mmt:Metme_1854"/>
<feature type="transmembrane region" description="Helical" evidence="7">
    <location>
        <begin position="81"/>
        <end position="109"/>
    </location>
</feature>
<feature type="transmembrane region" description="Helical" evidence="7">
    <location>
        <begin position="12"/>
        <end position="37"/>
    </location>
</feature>
<comment type="similarity">
    <text evidence="2">Belongs to the polysaccharide synthase family.</text>
</comment>
<keyword evidence="5 7" id="KW-1133">Transmembrane helix</keyword>
<accession>G0A3H1</accession>
<feature type="transmembrane region" description="Helical" evidence="7">
    <location>
        <begin position="172"/>
        <end position="191"/>
    </location>
</feature>
<evidence type="ECO:0000256" key="7">
    <source>
        <dbReference type="SAM" id="Phobius"/>
    </source>
</evidence>
<feature type="transmembrane region" description="Helical" evidence="7">
    <location>
        <begin position="255"/>
        <end position="273"/>
    </location>
</feature>
<dbReference type="Proteomes" id="UP000008888">
    <property type="component" value="Chromosome"/>
</dbReference>
<feature type="transmembrane region" description="Helical" evidence="7">
    <location>
        <begin position="326"/>
        <end position="350"/>
    </location>
</feature>
<keyword evidence="3" id="KW-1003">Cell membrane</keyword>
<evidence type="ECO:0000313" key="9">
    <source>
        <dbReference type="Proteomes" id="UP000008888"/>
    </source>
</evidence>
<gene>
    <name evidence="8" type="ordered locus">Metme_1854</name>
</gene>
<dbReference type="OrthoDB" id="8538786at2"/>
<keyword evidence="6 7" id="KW-0472">Membrane</keyword>
<evidence type="ECO:0000256" key="5">
    <source>
        <dbReference type="ARBA" id="ARBA00022989"/>
    </source>
</evidence>
<proteinExistence type="inferred from homology"/>
<feature type="transmembrane region" description="Helical" evidence="7">
    <location>
        <begin position="382"/>
        <end position="400"/>
    </location>
</feature>
<sequence>MTESLRGKIFSGLIWSAVRVWGNRLGGLLIFFILARLLSPTEFGVYAAVWAILLFLEVFTEQGMADAIVQAPAIAPGQLNAVFLVNFAASLAICGGVVLLAPEIAAWLAMPAIEFPLQVASASIVINALGFCQLALYRRQFQYKWLAMRSLLATLLSGGVGIGLALQGFGVWALIVQYITAAFCNLLLLWIRPLWRPSRSVSWRGFAQLLRFSSKLLFSRVLEAGNARVFELAIGAWLGAAMLGLYSVGSRVHQIVIQLLSSVVLDVGLSGFSRMAGDPLRFTQAYYKAITATTAIAMPIFIILAAVAPEFCVAVFGRQWHASGPILQWLAILGAVQSIQYINGAAITALGRSDKTLIITCAKTAATLAILVNYGHDDLLKLVEAFVYGQLLVSPLGFALGKAQIGFAWRSLFVKVWPYVIAAGAAYWSVWVARQYWVLESVWLRLTLLASLAGTVYSILSITLSFNTFVTTLRNLRHS</sequence>
<dbReference type="RefSeq" id="WP_013818521.1">
    <property type="nucleotide sequence ID" value="NC_015572.1"/>
</dbReference>
<reference evidence="8 9" key="1">
    <citation type="journal article" date="2011" name="J. Bacteriol.">
        <title>Complete Genome Sequence of the Aerobic Marine Methanotroph Methylomonas methanica MC09.</title>
        <authorList>
            <person name="Boden R."/>
            <person name="Cunliffe M."/>
            <person name="Scanlan J."/>
            <person name="Moussard H."/>
            <person name="Kits K.D."/>
            <person name="Klotz M.G."/>
            <person name="Jetten M.S."/>
            <person name="Vuilleumier S."/>
            <person name="Han J."/>
            <person name="Peters L."/>
            <person name="Mikhailova N."/>
            <person name="Teshima H."/>
            <person name="Tapia R."/>
            <person name="Kyrpides N."/>
            <person name="Ivanova N."/>
            <person name="Pagani I."/>
            <person name="Cheng J.F."/>
            <person name="Goodwin L."/>
            <person name="Han C."/>
            <person name="Hauser L."/>
            <person name="Land M.L."/>
            <person name="Lapidus A."/>
            <person name="Lucas S."/>
            <person name="Pitluck S."/>
            <person name="Woyke T."/>
            <person name="Stein L."/>
            <person name="Murrell J.C."/>
        </authorList>
    </citation>
    <scope>NUCLEOTIDE SEQUENCE [LARGE SCALE GENOMIC DNA]</scope>
    <source>
        <strain evidence="8 9">MC09</strain>
    </source>
</reference>
<reference evidence="9" key="3">
    <citation type="submission" date="2011-05" db="EMBL/GenBank/DDBJ databases">
        <title>Complete sequence of Methylomonas methanica MC09.</title>
        <authorList>
            <consortium name="US DOE Joint Genome Institute"/>
            <person name="Lucas S."/>
            <person name="Han J."/>
            <person name="Lapidus A."/>
            <person name="Cheng J.-F."/>
            <person name="Goodwin L."/>
            <person name="Pitluck S."/>
            <person name="Peters L."/>
            <person name="Mikhailova N."/>
            <person name="Teshima H."/>
            <person name="Han C."/>
            <person name="Tapia R."/>
            <person name="Land M."/>
            <person name="Hauser L."/>
            <person name="Kyrpides N."/>
            <person name="Ivanova N."/>
            <person name="Pagani I."/>
            <person name="Stein L."/>
            <person name="Woyke T."/>
        </authorList>
    </citation>
    <scope>NUCLEOTIDE SEQUENCE [LARGE SCALE GENOMIC DNA]</scope>
    <source>
        <strain evidence="9">MC09</strain>
    </source>
</reference>
<evidence type="ECO:0000256" key="2">
    <source>
        <dbReference type="ARBA" id="ARBA00007430"/>
    </source>
</evidence>
<dbReference type="Pfam" id="PF13440">
    <property type="entry name" value="Polysacc_synt_3"/>
    <property type="match status" value="1"/>
</dbReference>
<organism evidence="8 9">
    <name type="scientific">Methylomonas methanica (strain DSM 25384 / MC09)</name>
    <dbReference type="NCBI Taxonomy" id="857087"/>
    <lineage>
        <taxon>Bacteria</taxon>
        <taxon>Pseudomonadati</taxon>
        <taxon>Pseudomonadota</taxon>
        <taxon>Gammaproteobacteria</taxon>
        <taxon>Methylococcales</taxon>
        <taxon>Methylococcaceae</taxon>
        <taxon>Methylomonas</taxon>
    </lineage>
</organism>
<feature type="transmembrane region" description="Helical" evidence="7">
    <location>
        <begin position="229"/>
        <end position="249"/>
    </location>
</feature>
<dbReference type="PANTHER" id="PTHR30250">
    <property type="entry name" value="PST FAMILY PREDICTED COLANIC ACID TRANSPORTER"/>
    <property type="match status" value="1"/>
</dbReference>
<evidence type="ECO:0000256" key="1">
    <source>
        <dbReference type="ARBA" id="ARBA00004651"/>
    </source>
</evidence>
<keyword evidence="4 7" id="KW-0812">Transmembrane</keyword>
<dbReference type="InterPro" id="IPR050833">
    <property type="entry name" value="Poly_Biosynth_Transport"/>
</dbReference>
<feature type="transmembrane region" description="Helical" evidence="7">
    <location>
        <begin position="442"/>
        <end position="470"/>
    </location>
</feature>
<feature type="transmembrane region" description="Helical" evidence="7">
    <location>
        <begin position="357"/>
        <end position="376"/>
    </location>
</feature>
<feature type="transmembrane region" description="Helical" evidence="7">
    <location>
        <begin position="146"/>
        <end position="166"/>
    </location>
</feature>
<dbReference type="AlphaFoldDB" id="G0A3H1"/>
<evidence type="ECO:0000256" key="4">
    <source>
        <dbReference type="ARBA" id="ARBA00022692"/>
    </source>
</evidence>
<protein>
    <submittedName>
        <fullName evidence="8">Polysaccharide biosynthesis protein</fullName>
    </submittedName>
</protein>
<evidence type="ECO:0000313" key="8">
    <source>
        <dbReference type="EMBL" id="AEG00270.1"/>
    </source>
</evidence>
<dbReference type="GO" id="GO:0005886">
    <property type="term" value="C:plasma membrane"/>
    <property type="evidence" value="ECO:0007669"/>
    <property type="project" value="UniProtKB-SubCell"/>
</dbReference>
<name>G0A3H1_METMM</name>
<dbReference type="PANTHER" id="PTHR30250:SF10">
    <property type="entry name" value="LIPOPOLYSACCHARIDE BIOSYNTHESIS PROTEIN WZXC"/>
    <property type="match status" value="1"/>
</dbReference>
<feature type="transmembrane region" description="Helical" evidence="7">
    <location>
        <begin position="285"/>
        <end position="306"/>
    </location>
</feature>
<feature type="transmembrane region" description="Helical" evidence="7">
    <location>
        <begin position="115"/>
        <end position="137"/>
    </location>
</feature>
<dbReference type="STRING" id="857087.Metme_1854"/>
<evidence type="ECO:0000256" key="6">
    <source>
        <dbReference type="ARBA" id="ARBA00023136"/>
    </source>
</evidence>
<comment type="subcellular location">
    <subcellularLocation>
        <location evidence="1">Cell membrane</location>
        <topology evidence="1">Multi-pass membrane protein</topology>
    </subcellularLocation>
</comment>
<dbReference type="EMBL" id="CP002738">
    <property type="protein sequence ID" value="AEG00270.1"/>
    <property type="molecule type" value="Genomic_DNA"/>
</dbReference>
<dbReference type="HOGENOM" id="CLU_026911_6_1_6"/>
<evidence type="ECO:0000256" key="3">
    <source>
        <dbReference type="ARBA" id="ARBA00022475"/>
    </source>
</evidence>
<feature type="transmembrane region" description="Helical" evidence="7">
    <location>
        <begin position="412"/>
        <end position="430"/>
    </location>
</feature>
<dbReference type="CDD" id="cd13127">
    <property type="entry name" value="MATE_tuaB_like"/>
    <property type="match status" value="1"/>
</dbReference>
<dbReference type="eggNOG" id="COG2244">
    <property type="taxonomic scope" value="Bacteria"/>
</dbReference>